<dbReference type="AlphaFoldDB" id="K9W9L1"/>
<dbReference type="EMBL" id="CP003630">
    <property type="protein sequence ID" value="AFZ16506.1"/>
    <property type="molecule type" value="Genomic_DNA"/>
</dbReference>
<dbReference type="Proteomes" id="UP000010471">
    <property type="component" value="Chromosome"/>
</dbReference>
<dbReference type="RefSeq" id="WP_015180670.1">
    <property type="nucleotide sequence ID" value="NC_019738.1"/>
</dbReference>
<evidence type="ECO:0000259" key="1">
    <source>
        <dbReference type="Pfam" id="PF20257"/>
    </source>
</evidence>
<dbReference type="HOGENOM" id="CLU_1080244_0_0_3"/>
<dbReference type="InterPro" id="IPR046470">
    <property type="entry name" value="SAM_HAT_C"/>
</dbReference>
<accession>K9W9L1</accession>
<dbReference type="SUPFAM" id="SSF101852">
    <property type="entry name" value="Bacterial fluorinating enzyme, C-terminal domain"/>
    <property type="match status" value="1"/>
</dbReference>
<sequence length="269" mass="28668">MLVHIIADYGLGDLAFAEVVQRIKLYLPDAEPVLTPVPAFATLAAGFCIAQLGLNQAPPGTIIYHNVAPREDDQQARTANAGERLAFARLPTGVRVIGVNAGYAFSFVRDVAEDLRWAAVAAEGSQFRSRDLFPQAAGAIALGQPDALGEEISSSDIPDVPPNCIAYIDGYGNLKTTIKYDISNGQDGETVRLRMGEREQDATKSDGSFAVESGQLAFAPGSSGWVNAQGDSTCWMEIFLRGGNAWESFDCPSVGTPIQINEGTARSRA</sequence>
<dbReference type="Gene3D" id="2.40.30.90">
    <property type="entry name" value="Bacterial fluorinating enzyme like"/>
    <property type="match status" value="1"/>
</dbReference>
<dbReference type="OrthoDB" id="481721at2"/>
<dbReference type="SUPFAM" id="SSF102522">
    <property type="entry name" value="Bacterial fluorinating enzyme, N-terminal domain"/>
    <property type="match status" value="1"/>
</dbReference>
<dbReference type="KEGG" id="mic:Mic7113_0590"/>
<dbReference type="Gene3D" id="3.40.50.10790">
    <property type="entry name" value="S-adenosyl-l-methionine hydroxide adenosyltransferase, N-terminal"/>
    <property type="match status" value="1"/>
</dbReference>
<protein>
    <recommendedName>
        <fullName evidence="1">S-adenosyl-l-methionine hydroxide adenosyltransferase C-terminal domain-containing protein</fullName>
    </recommendedName>
</protein>
<dbReference type="InterPro" id="IPR023228">
    <property type="entry name" value="SAM_OH_AdoTrfase_N_sf"/>
</dbReference>
<gene>
    <name evidence="2" type="ORF">Mic7113_0590</name>
</gene>
<name>K9W9L1_9CYAN</name>
<organism evidence="2 3">
    <name type="scientific">Allocoleopsis franciscana PCC 7113</name>
    <dbReference type="NCBI Taxonomy" id="1173027"/>
    <lineage>
        <taxon>Bacteria</taxon>
        <taxon>Bacillati</taxon>
        <taxon>Cyanobacteriota</taxon>
        <taxon>Cyanophyceae</taxon>
        <taxon>Coleofasciculales</taxon>
        <taxon>Coleofasciculaceae</taxon>
        <taxon>Allocoleopsis</taxon>
        <taxon>Allocoleopsis franciscana</taxon>
    </lineage>
</organism>
<dbReference type="eggNOG" id="COG1912">
    <property type="taxonomic scope" value="Bacteria"/>
</dbReference>
<feature type="domain" description="S-adenosyl-l-methionine hydroxide adenosyltransferase C-terminal" evidence="1">
    <location>
        <begin position="164"/>
        <end position="249"/>
    </location>
</feature>
<proteinExistence type="predicted"/>
<dbReference type="STRING" id="1173027.Mic7113_0590"/>
<evidence type="ECO:0000313" key="3">
    <source>
        <dbReference type="Proteomes" id="UP000010471"/>
    </source>
</evidence>
<reference evidence="2 3" key="1">
    <citation type="submission" date="2012-06" db="EMBL/GenBank/DDBJ databases">
        <title>Finished chromosome of genome of Microcoleus sp. PCC 7113.</title>
        <authorList>
            <consortium name="US DOE Joint Genome Institute"/>
            <person name="Gugger M."/>
            <person name="Coursin T."/>
            <person name="Rippka R."/>
            <person name="Tandeau De Marsac N."/>
            <person name="Huntemann M."/>
            <person name="Wei C.-L."/>
            <person name="Han J."/>
            <person name="Detter J.C."/>
            <person name="Han C."/>
            <person name="Tapia R."/>
            <person name="Chen A."/>
            <person name="Kyrpides N."/>
            <person name="Mavromatis K."/>
            <person name="Markowitz V."/>
            <person name="Szeto E."/>
            <person name="Ivanova N."/>
            <person name="Pagani I."/>
            <person name="Pati A."/>
            <person name="Goodwin L."/>
            <person name="Nordberg H.P."/>
            <person name="Cantor M.N."/>
            <person name="Hua S.X."/>
            <person name="Woyke T."/>
            <person name="Kerfeld C.A."/>
        </authorList>
    </citation>
    <scope>NUCLEOTIDE SEQUENCE [LARGE SCALE GENOMIC DNA]</scope>
    <source>
        <strain evidence="2 3">PCC 7113</strain>
    </source>
</reference>
<dbReference type="InterPro" id="IPR023227">
    <property type="entry name" value="SAM_OH_AdoTrfase_C_sf"/>
</dbReference>
<keyword evidence="3" id="KW-1185">Reference proteome</keyword>
<dbReference type="Pfam" id="PF20257">
    <property type="entry name" value="SAM_HAT_C"/>
    <property type="match status" value="1"/>
</dbReference>
<dbReference type="PATRIC" id="fig|1173027.3.peg.649"/>
<evidence type="ECO:0000313" key="2">
    <source>
        <dbReference type="EMBL" id="AFZ16506.1"/>
    </source>
</evidence>